<dbReference type="Proteomes" id="UP001448207">
    <property type="component" value="Unassembled WGS sequence"/>
</dbReference>
<dbReference type="EMBL" id="JBCLYO010000001">
    <property type="protein sequence ID" value="KAL0097101.1"/>
    <property type="molecule type" value="Genomic_DNA"/>
</dbReference>
<proteinExistence type="predicted"/>
<evidence type="ECO:0008006" key="3">
    <source>
        <dbReference type="Google" id="ProtNLM"/>
    </source>
</evidence>
<feature type="non-terminal residue" evidence="1">
    <location>
        <position position="1"/>
    </location>
</feature>
<evidence type="ECO:0000313" key="2">
    <source>
        <dbReference type="Proteomes" id="UP001448207"/>
    </source>
</evidence>
<comment type="caution">
    <text evidence="1">The sequence shown here is derived from an EMBL/GenBank/DDBJ whole genome shotgun (WGS) entry which is preliminary data.</text>
</comment>
<sequence>KETREGHRIIKSPIINSDGSNHAPCPVLAFSVLKYHPAAHSPPTDTLFVCSKKPSLPVTINIISSWISTLTQMSTLLKPCPSLRSIAFDLAIQSEVPLDDVVAMGNRYSSSVFHTHYHRSRALRTNIMESVLPSELVTGLSSNSESVRSI</sequence>
<accession>A0ABR3BEH6</accession>
<gene>
    <name evidence="1" type="ORF">J3Q64DRAFT_1857029</name>
</gene>
<evidence type="ECO:0000313" key="1">
    <source>
        <dbReference type="EMBL" id="KAL0097101.1"/>
    </source>
</evidence>
<reference evidence="1 2" key="1">
    <citation type="submission" date="2024-04" db="EMBL/GenBank/DDBJ databases">
        <title>Symmetric and asymmetric DNA N6-adenine methylation regulates different biological responses in Mucorales.</title>
        <authorList>
            <consortium name="Lawrence Berkeley National Laboratory"/>
            <person name="Lax C."/>
            <person name="Mondo S.J."/>
            <person name="Osorio-Concepcion M."/>
            <person name="Muszewska A."/>
            <person name="Corrochano-Luque M."/>
            <person name="Gutierrez G."/>
            <person name="Riley R."/>
            <person name="Lipzen A."/>
            <person name="Guo J."/>
            <person name="Hundley H."/>
            <person name="Amirebrahimi M."/>
            <person name="Ng V."/>
            <person name="Lorenzo-Gutierrez D."/>
            <person name="Binder U."/>
            <person name="Yang J."/>
            <person name="Song Y."/>
            <person name="Canovas D."/>
            <person name="Navarro E."/>
            <person name="Freitag M."/>
            <person name="Gabaldon T."/>
            <person name="Grigoriev I.V."/>
            <person name="Corrochano L.M."/>
            <person name="Nicolas F.E."/>
            <person name="Garre V."/>
        </authorList>
    </citation>
    <scope>NUCLEOTIDE SEQUENCE [LARGE SCALE GENOMIC DNA]</scope>
    <source>
        <strain evidence="1 2">L51</strain>
    </source>
</reference>
<name>A0ABR3BEH6_PHYBL</name>
<keyword evidence="2" id="KW-1185">Reference proteome</keyword>
<organism evidence="1 2">
    <name type="scientific">Phycomyces blakesleeanus</name>
    <dbReference type="NCBI Taxonomy" id="4837"/>
    <lineage>
        <taxon>Eukaryota</taxon>
        <taxon>Fungi</taxon>
        <taxon>Fungi incertae sedis</taxon>
        <taxon>Mucoromycota</taxon>
        <taxon>Mucoromycotina</taxon>
        <taxon>Mucoromycetes</taxon>
        <taxon>Mucorales</taxon>
        <taxon>Phycomycetaceae</taxon>
        <taxon>Phycomyces</taxon>
    </lineage>
</organism>
<protein>
    <recommendedName>
        <fullName evidence="3">Homeodomain-like DNA binding domain-containing transcription factor</fullName>
    </recommendedName>
</protein>